<dbReference type="InterPro" id="IPR047141">
    <property type="entry name" value="Stealth"/>
</dbReference>
<organism evidence="6 7">
    <name type="scientific">Bibersteinia trehalosi Y31</name>
    <dbReference type="NCBI Taxonomy" id="1261658"/>
    <lineage>
        <taxon>Bacteria</taxon>
        <taxon>Pseudomonadati</taxon>
        <taxon>Pseudomonadota</taxon>
        <taxon>Gammaproteobacteria</taxon>
        <taxon>Pasteurellales</taxon>
        <taxon>Pasteurellaceae</taxon>
        <taxon>Bibersteinia</taxon>
    </lineage>
</organism>
<proteinExistence type="inferred from homology"/>
<keyword evidence="2 6" id="KW-0808">Transferase</keyword>
<dbReference type="InterPro" id="IPR031358">
    <property type="entry name" value="Stealth_CR1"/>
</dbReference>
<evidence type="ECO:0000256" key="2">
    <source>
        <dbReference type="ARBA" id="ARBA00022679"/>
    </source>
</evidence>
<evidence type="ECO:0000259" key="5">
    <source>
        <dbReference type="Pfam" id="PF17101"/>
    </source>
</evidence>
<dbReference type="PANTHER" id="PTHR24045:SF0">
    <property type="entry name" value="N-ACETYLGLUCOSAMINE-1-PHOSPHOTRANSFERASE SUBUNITS ALPHA_BETA"/>
    <property type="match status" value="1"/>
</dbReference>
<evidence type="ECO:0000313" key="7">
    <source>
        <dbReference type="Proteomes" id="UP000078358"/>
    </source>
</evidence>
<evidence type="ECO:0000313" key="6">
    <source>
        <dbReference type="EMBL" id="OAQ14263.1"/>
    </source>
</evidence>
<dbReference type="RefSeq" id="WP_064319092.1">
    <property type="nucleotide sequence ID" value="NZ_JACI01000002.1"/>
</dbReference>
<dbReference type="PANTHER" id="PTHR24045">
    <property type="match status" value="1"/>
</dbReference>
<comment type="similarity">
    <text evidence="1">Belongs to the stealth family.</text>
</comment>
<dbReference type="Pfam" id="PF17101">
    <property type="entry name" value="Stealth_CR1"/>
    <property type="match status" value="1"/>
</dbReference>
<dbReference type="EMBL" id="JACI01000002">
    <property type="protein sequence ID" value="OAQ14263.1"/>
    <property type="molecule type" value="Genomic_DNA"/>
</dbReference>
<dbReference type="GO" id="GO:0016772">
    <property type="term" value="F:transferase activity, transferring phosphorus-containing groups"/>
    <property type="evidence" value="ECO:0007669"/>
    <property type="project" value="InterPro"/>
</dbReference>
<gene>
    <name evidence="6" type="ORF">F480_07740</name>
</gene>
<dbReference type="Pfam" id="PF11380">
    <property type="entry name" value="Stealth_CR2"/>
    <property type="match status" value="1"/>
</dbReference>
<accession>A0A179CWH3</accession>
<sequence>MGNDKIDFIITWVNGEDPNWLKERAKFENRKNGDYSINRFRDWGLLKYWFRGVEKFAPWVNKIHFVTWGHIPEWLNQNNPKLNIVKHSDFIPHEYLPTFNSNTIELNLHRINGLSEKFVYFNDDVFIIKPVKSGFFFINDIPCDSAVLTAVQPTKRIIDHVIFNNMKVINENFRKSKSFDKYISYKYGIYNLKSLFMLPFRKYSAFQDFHCHLNLKKETLENLWGKEFEVLDECCRNKFRTRNDISIWLARYWQLASGQFIASRINDGYYEIDDVKIIDAISKQRDFIICLNDVVSDENILELKSTIVESFEVILPDFSDFEVNEDYL</sequence>
<name>A0A179CWH3_BIBTR</name>
<comment type="caution">
    <text evidence="6">The sequence shown here is derived from an EMBL/GenBank/DDBJ whole genome shotgun (WGS) entry which is preliminary data.</text>
</comment>
<protein>
    <submittedName>
        <fullName evidence="6">Capsular polysaccharide phosphotransferase</fullName>
    </submittedName>
</protein>
<evidence type="ECO:0000256" key="1">
    <source>
        <dbReference type="ARBA" id="ARBA00007583"/>
    </source>
</evidence>
<evidence type="ECO:0000259" key="4">
    <source>
        <dbReference type="Pfam" id="PF11380"/>
    </source>
</evidence>
<evidence type="ECO:0000256" key="3">
    <source>
        <dbReference type="ARBA" id="ARBA00023169"/>
    </source>
</evidence>
<dbReference type="PATRIC" id="fig|1261658.3.peg.1546"/>
<dbReference type="GO" id="GO:0000271">
    <property type="term" value="P:polysaccharide biosynthetic process"/>
    <property type="evidence" value="ECO:0007669"/>
    <property type="project" value="UniProtKB-KW"/>
</dbReference>
<dbReference type="InterPro" id="IPR021520">
    <property type="entry name" value="Stealth_CR2"/>
</dbReference>
<dbReference type="AlphaFoldDB" id="A0A179CWH3"/>
<keyword evidence="3" id="KW-0270">Exopolysaccharide synthesis</keyword>
<dbReference type="Proteomes" id="UP000078358">
    <property type="component" value="Unassembled WGS sequence"/>
</dbReference>
<feature type="domain" description="Stealth protein CR2 conserved region 2" evidence="4">
    <location>
        <begin position="39"/>
        <end position="139"/>
    </location>
</feature>
<reference evidence="6 7" key="1">
    <citation type="submission" date="2014-01" db="EMBL/GenBank/DDBJ databases">
        <authorList>
            <person name="Zuccon D."/>
        </authorList>
    </citation>
    <scope>NUCLEOTIDE SEQUENCE [LARGE SCALE GENOMIC DNA]</scope>
    <source>
        <strain evidence="6 7">Y31</strain>
    </source>
</reference>
<feature type="domain" description="Stealth protein CR1 conserved region 1" evidence="5">
    <location>
        <begin position="5"/>
        <end position="30"/>
    </location>
</feature>